<reference evidence="1" key="1">
    <citation type="submission" date="2021-05" db="EMBL/GenBank/DDBJ databases">
        <title>Whole genome sequence of Curtobacterium flaccumfaciens pv. flaccumfaciens strain CFBP 3417.</title>
        <authorList>
            <person name="Osdaghi E."/>
            <person name="Taghouti G."/>
            <person name="Portier P."/>
            <person name="Fazliarab A."/>
            <person name="Taghavi S.M."/>
            <person name="Briand M."/>
            <person name="Le-Saux M."/>
            <person name="Jacques M.-A."/>
        </authorList>
    </citation>
    <scope>NUCLEOTIDE SEQUENCE</scope>
    <source>
        <strain evidence="1">CFBP 3417</strain>
    </source>
</reference>
<dbReference type="AlphaFoldDB" id="A0A9Q2W449"/>
<organism evidence="1 2">
    <name type="scientific">Curtobacterium flaccumfaciens pv. flaccumfaciens</name>
    <dbReference type="NCBI Taxonomy" id="138532"/>
    <lineage>
        <taxon>Bacteria</taxon>
        <taxon>Bacillati</taxon>
        <taxon>Actinomycetota</taxon>
        <taxon>Actinomycetes</taxon>
        <taxon>Micrococcales</taxon>
        <taxon>Microbacteriaceae</taxon>
        <taxon>Curtobacterium</taxon>
    </lineage>
</organism>
<comment type="caution">
    <text evidence="1">The sequence shown here is derived from an EMBL/GenBank/DDBJ whole genome shotgun (WGS) entry which is preliminary data.</text>
</comment>
<proteinExistence type="predicted"/>
<dbReference type="RefSeq" id="WP_214562142.1">
    <property type="nucleotide sequence ID" value="NZ_JAHEWX010000002.1"/>
</dbReference>
<evidence type="ECO:0000313" key="1">
    <source>
        <dbReference type="EMBL" id="MBT1540705.1"/>
    </source>
</evidence>
<protein>
    <submittedName>
        <fullName evidence="1">Uncharacterized protein</fullName>
    </submittedName>
</protein>
<sequence>MKYVNYAGTVRVLTSDSIAEAVIRYAAALHQSRLSDVVSIPTADDFGVASTVEVLLAPGVPVAVEPAPDDDLEPEGEEFLLEVARRTEAVLAVDTSAEPPDFGR</sequence>
<dbReference type="Proteomes" id="UP000709437">
    <property type="component" value="Unassembled WGS sequence"/>
</dbReference>
<gene>
    <name evidence="1" type="ORF">KK103_02945</name>
</gene>
<accession>A0A9Q2W449</accession>
<name>A0A9Q2W449_9MICO</name>
<evidence type="ECO:0000313" key="2">
    <source>
        <dbReference type="Proteomes" id="UP000709437"/>
    </source>
</evidence>
<dbReference type="EMBL" id="JAHEWX010000002">
    <property type="protein sequence ID" value="MBT1540705.1"/>
    <property type="molecule type" value="Genomic_DNA"/>
</dbReference>